<protein>
    <recommendedName>
        <fullName evidence="1">BHLH domain-containing protein</fullName>
    </recommendedName>
</protein>
<name>A0ABR4QI81_9CEST</name>
<dbReference type="InterPro" id="IPR011598">
    <property type="entry name" value="bHLH_dom"/>
</dbReference>
<sequence length="211" mass="23033">MMFPMNTMLAYSLKPSRRQSPRRRFHSHIDPKQTVEIRRVKKKKAERARRARISDKIVKLYGLALSMVGHNVGNSARMEKAEMLNFCHQVLSGLHNLLEENPEARARLHTCHCGGGGGGGGGGAARTASCRNLVSSHIPTFTSTSPSASTLSAPISQSIPCDSGVFQLPASTSTSVVQSSPDANNSGGLTDCSVHLREKRKEIWRPYLHCL</sequence>
<organism evidence="2 3">
    <name type="scientific">Taenia crassiceps</name>
    <dbReference type="NCBI Taxonomy" id="6207"/>
    <lineage>
        <taxon>Eukaryota</taxon>
        <taxon>Metazoa</taxon>
        <taxon>Spiralia</taxon>
        <taxon>Lophotrochozoa</taxon>
        <taxon>Platyhelminthes</taxon>
        <taxon>Cestoda</taxon>
        <taxon>Eucestoda</taxon>
        <taxon>Cyclophyllidea</taxon>
        <taxon>Taeniidae</taxon>
        <taxon>Taenia</taxon>
    </lineage>
</organism>
<accession>A0ABR4QI81</accession>
<reference evidence="2 3" key="1">
    <citation type="journal article" date="2022" name="Front. Cell. Infect. Microbiol.">
        <title>The Genomes of Two Strains of Taenia crassiceps the Animal Model for the Study of Human Cysticercosis.</title>
        <authorList>
            <person name="Bobes R.J."/>
            <person name="Estrada K."/>
            <person name="Rios-Valencia D.G."/>
            <person name="Calderon-Gallegos A."/>
            <person name="de la Torre P."/>
            <person name="Carrero J.C."/>
            <person name="Sanchez-Flores A."/>
            <person name="Laclette J.P."/>
        </authorList>
    </citation>
    <scope>NUCLEOTIDE SEQUENCE [LARGE SCALE GENOMIC DNA]</scope>
    <source>
        <strain evidence="2">WFUcys</strain>
    </source>
</reference>
<evidence type="ECO:0000313" key="2">
    <source>
        <dbReference type="EMBL" id="KAL5109305.1"/>
    </source>
</evidence>
<keyword evidence="3" id="KW-1185">Reference proteome</keyword>
<dbReference type="InterPro" id="IPR036638">
    <property type="entry name" value="HLH_DNA-bd_sf"/>
</dbReference>
<dbReference type="Gene3D" id="4.10.280.10">
    <property type="entry name" value="Helix-loop-helix DNA-binding domain"/>
    <property type="match status" value="1"/>
</dbReference>
<feature type="domain" description="BHLH" evidence="1">
    <location>
        <begin position="37"/>
        <end position="94"/>
    </location>
</feature>
<dbReference type="Proteomes" id="UP001651158">
    <property type="component" value="Unassembled WGS sequence"/>
</dbReference>
<evidence type="ECO:0000313" key="3">
    <source>
        <dbReference type="Proteomes" id="UP001651158"/>
    </source>
</evidence>
<dbReference type="EMBL" id="JAKROA010000003">
    <property type="protein sequence ID" value="KAL5109305.1"/>
    <property type="molecule type" value="Genomic_DNA"/>
</dbReference>
<dbReference type="PROSITE" id="PS50888">
    <property type="entry name" value="BHLH"/>
    <property type="match status" value="1"/>
</dbReference>
<evidence type="ECO:0000259" key="1">
    <source>
        <dbReference type="PROSITE" id="PS50888"/>
    </source>
</evidence>
<dbReference type="SUPFAM" id="SSF47459">
    <property type="entry name" value="HLH, helix-loop-helix DNA-binding domain"/>
    <property type="match status" value="1"/>
</dbReference>
<proteinExistence type="predicted"/>
<gene>
    <name evidence="2" type="ORF">TcWFU_008141</name>
</gene>
<comment type="caution">
    <text evidence="2">The sequence shown here is derived from an EMBL/GenBank/DDBJ whole genome shotgun (WGS) entry which is preliminary data.</text>
</comment>